<name>A0AAU9K5Z7_9CILI</name>
<comment type="caution">
    <text evidence="1">The sequence shown here is derived from an EMBL/GenBank/DDBJ whole genome shotgun (WGS) entry which is preliminary data.</text>
</comment>
<dbReference type="Proteomes" id="UP001162131">
    <property type="component" value="Unassembled WGS sequence"/>
</dbReference>
<keyword evidence="2" id="KW-1185">Reference proteome</keyword>
<evidence type="ECO:0000313" key="1">
    <source>
        <dbReference type="EMBL" id="CAG9332601.1"/>
    </source>
</evidence>
<reference evidence="1" key="1">
    <citation type="submission" date="2021-09" db="EMBL/GenBank/DDBJ databases">
        <authorList>
            <consortium name="AG Swart"/>
            <person name="Singh M."/>
            <person name="Singh A."/>
            <person name="Seah K."/>
            <person name="Emmerich C."/>
        </authorList>
    </citation>
    <scope>NUCLEOTIDE SEQUENCE</scope>
    <source>
        <strain evidence="1">ATCC30299</strain>
    </source>
</reference>
<sequence length="125" mass="14697">MEAYKCFIPACPFQVLYMCNYLSSGNFFCATHFDSHLKDCNKEHRSLHEIIAILEMLLDEKIELEKKKLKIQEIIIDPDKWNYNGPKEIDKGIEKISKIFLLALQAKSAKNLELLIWDNPNYYLL</sequence>
<dbReference type="EMBL" id="CAJZBQ010000055">
    <property type="protein sequence ID" value="CAG9332601.1"/>
    <property type="molecule type" value="Genomic_DNA"/>
</dbReference>
<proteinExistence type="predicted"/>
<dbReference type="AlphaFoldDB" id="A0AAU9K5Z7"/>
<protein>
    <submittedName>
        <fullName evidence="1">Uncharacterized protein</fullName>
    </submittedName>
</protein>
<accession>A0AAU9K5Z7</accession>
<evidence type="ECO:0000313" key="2">
    <source>
        <dbReference type="Proteomes" id="UP001162131"/>
    </source>
</evidence>
<organism evidence="1 2">
    <name type="scientific">Blepharisma stoltei</name>
    <dbReference type="NCBI Taxonomy" id="1481888"/>
    <lineage>
        <taxon>Eukaryota</taxon>
        <taxon>Sar</taxon>
        <taxon>Alveolata</taxon>
        <taxon>Ciliophora</taxon>
        <taxon>Postciliodesmatophora</taxon>
        <taxon>Heterotrichea</taxon>
        <taxon>Heterotrichida</taxon>
        <taxon>Blepharismidae</taxon>
        <taxon>Blepharisma</taxon>
    </lineage>
</organism>
<gene>
    <name evidence="1" type="ORF">BSTOLATCC_MIC56895</name>
</gene>